<evidence type="ECO:0000256" key="1">
    <source>
        <dbReference type="SAM" id="Coils"/>
    </source>
</evidence>
<feature type="region of interest" description="Disordered" evidence="2">
    <location>
        <begin position="102"/>
        <end position="121"/>
    </location>
</feature>
<reference evidence="4" key="1">
    <citation type="submission" date="2018-11" db="EMBL/GenBank/DDBJ databases">
        <authorList>
            <consortium name="Pathogen Informatics"/>
        </authorList>
    </citation>
    <scope>NUCLEOTIDE SEQUENCE</scope>
</reference>
<dbReference type="PANTHER" id="PTHR46345">
    <property type="entry name" value="INVERTED FORMIN-2"/>
    <property type="match status" value="1"/>
</dbReference>
<proteinExistence type="predicted"/>
<dbReference type="PROSITE" id="PS51444">
    <property type="entry name" value="FH2"/>
    <property type="match status" value="1"/>
</dbReference>
<dbReference type="InterPro" id="IPR042201">
    <property type="entry name" value="FH2_Formin_sf"/>
</dbReference>
<dbReference type="OrthoDB" id="26518at2759"/>
<accession>A0A448WAB0</accession>
<feature type="coiled-coil region" evidence="1">
    <location>
        <begin position="7"/>
        <end position="34"/>
    </location>
</feature>
<dbReference type="AlphaFoldDB" id="A0A448WAB0"/>
<evidence type="ECO:0000313" key="5">
    <source>
        <dbReference type="Proteomes" id="UP000784294"/>
    </source>
</evidence>
<feature type="compositionally biased region" description="Polar residues" evidence="2">
    <location>
        <begin position="107"/>
        <end position="121"/>
    </location>
</feature>
<dbReference type="InterPro" id="IPR015425">
    <property type="entry name" value="FH2_Formin"/>
</dbReference>
<dbReference type="PANTHER" id="PTHR46345:SF8">
    <property type="entry name" value="FORMIN 3, ISOFORM B"/>
    <property type="match status" value="1"/>
</dbReference>
<dbReference type="Proteomes" id="UP000784294">
    <property type="component" value="Unassembled WGS sequence"/>
</dbReference>
<evidence type="ECO:0000256" key="2">
    <source>
        <dbReference type="SAM" id="MobiDB-lite"/>
    </source>
</evidence>
<feature type="region of interest" description="Disordered" evidence="2">
    <location>
        <begin position="264"/>
        <end position="291"/>
    </location>
</feature>
<gene>
    <name evidence="4" type="ORF">PXEA_LOCUS319</name>
</gene>
<dbReference type="SUPFAM" id="SSF101447">
    <property type="entry name" value="Formin homology 2 domain (FH2 domain)"/>
    <property type="match status" value="1"/>
</dbReference>
<dbReference type="Gene3D" id="1.20.58.2220">
    <property type="entry name" value="Formin, FH2 domain"/>
    <property type="match status" value="1"/>
</dbReference>
<dbReference type="EMBL" id="CAAALY010000570">
    <property type="protein sequence ID" value="VEL06879.1"/>
    <property type="molecule type" value="Genomic_DNA"/>
</dbReference>
<comment type="caution">
    <text evidence="4">The sequence shown here is derived from an EMBL/GenBank/DDBJ whole genome shotgun (WGS) entry which is preliminary data.</text>
</comment>
<keyword evidence="1" id="KW-0175">Coiled coil</keyword>
<feature type="domain" description="FH2" evidence="3">
    <location>
        <begin position="1"/>
        <end position="91"/>
    </location>
</feature>
<organism evidence="4 5">
    <name type="scientific">Protopolystoma xenopodis</name>
    <dbReference type="NCBI Taxonomy" id="117903"/>
    <lineage>
        <taxon>Eukaryota</taxon>
        <taxon>Metazoa</taxon>
        <taxon>Spiralia</taxon>
        <taxon>Lophotrochozoa</taxon>
        <taxon>Platyhelminthes</taxon>
        <taxon>Monogenea</taxon>
        <taxon>Polyopisthocotylea</taxon>
        <taxon>Polystomatidea</taxon>
        <taxon>Polystomatidae</taxon>
        <taxon>Protopolystoma</taxon>
    </lineage>
</organism>
<name>A0A448WAB0_9PLAT</name>
<sequence>MNPVVRSRRKEFKFNNAEDQLKEVTEKLERLEHLRLACADYFCEERSQFKLEECIKIFKTFFDKFNKARQDNTEWKERQEKLQEKKRQEDFLKRSIRRSGCRPAGAYSSQAGSSLPTGSMSQSLFSAPSTARTANPLVVGGSGACEPADARTWLSGPAPQLPANSLLARRLRQLCRGGCSTGLELDELESDEETEAGLLATLAGTGGGRSRHLLAGCVEASEPREPRAGWPGVQLTPVRHGQSLRVASTGRRAVDWRGDCRREVTDATNRPQEEAGETRTGRADGEADRSEELNCWTASRLGRGPGRRASFVMQRVTRFNATGAGLFAEAGDFGESAEASWARTDAKEAEGDAFRRKTSLFSVAREPASSRAQKM</sequence>
<protein>
    <recommendedName>
        <fullName evidence="3">FH2 domain-containing protein</fullName>
    </recommendedName>
</protein>
<evidence type="ECO:0000259" key="3">
    <source>
        <dbReference type="PROSITE" id="PS51444"/>
    </source>
</evidence>
<keyword evidence="5" id="KW-1185">Reference proteome</keyword>
<evidence type="ECO:0000313" key="4">
    <source>
        <dbReference type="EMBL" id="VEL06879.1"/>
    </source>
</evidence>